<dbReference type="SUPFAM" id="SSF52343">
    <property type="entry name" value="Ferredoxin reductase-like, C-terminal NADP-linked domain"/>
    <property type="match status" value="1"/>
</dbReference>
<comment type="caution">
    <text evidence="16">The sequence shown here is derived from an EMBL/GenBank/DDBJ whole genome shotgun (WGS) entry which is preliminary data.</text>
</comment>
<protein>
    <recommendedName>
        <fullName evidence="4">cytochrome-b5 reductase</fullName>
        <ecNumber evidence="4">1.6.2.2</ecNumber>
    </recommendedName>
</protein>
<feature type="domain" description="FAD-binding FR-type" evidence="15">
    <location>
        <begin position="41"/>
        <end position="145"/>
    </location>
</feature>
<keyword evidence="8 14" id="KW-0274">FAD</keyword>
<dbReference type="SUPFAM" id="SSF63380">
    <property type="entry name" value="Riboflavin synthase domain-like"/>
    <property type="match status" value="1"/>
</dbReference>
<sequence>MELICISPAELLRATVALSLVGSTVAAYLYYNKPKGCLNPEKFMEFKLEKKTQLSPNTAKFRFVLPTPTSVLGLPVGQHIICRGIDSEGLEVIRQYTPITLDSDVGYFELVVKMYPKGRMSHHFREMREGDYLSVLGPKGNFKYKPGQSRELGMLAGDSGITPMFQIIRAILENPKDKTNVHLIYASVTLDDMLLKKELDAFASKFRSRFKVYYVLSQPPVAWNGGTGKTISREVIQSFCQPAQDMQILRCGSAAMAAQLNALGYKSEIRFESMEWNCCDLGHGVVQRILRDCMST</sequence>
<comment type="cofactor">
    <cofactor evidence="1 14">
        <name>FAD</name>
        <dbReference type="ChEBI" id="CHEBI:57692"/>
    </cofactor>
</comment>
<dbReference type="Pfam" id="PF00175">
    <property type="entry name" value="NAD_binding_1"/>
    <property type="match status" value="1"/>
</dbReference>
<dbReference type="PRINTS" id="PR00406">
    <property type="entry name" value="CYTB5RDTASE"/>
</dbReference>
<dbReference type="PANTHER" id="PTHR19370">
    <property type="entry name" value="NADH-CYTOCHROME B5 REDUCTASE"/>
    <property type="match status" value="1"/>
</dbReference>
<comment type="subcellular location">
    <subcellularLocation>
        <location evidence="2">Mitochondrion outer membrane</location>
    </subcellularLocation>
</comment>
<keyword evidence="5 14" id="KW-0285">Flavoprotein</keyword>
<keyword evidence="12" id="KW-0496">Mitochondrion</keyword>
<dbReference type="GO" id="GO:0022900">
    <property type="term" value="P:electron transport chain"/>
    <property type="evidence" value="ECO:0007669"/>
    <property type="project" value="TreeGrafter"/>
</dbReference>
<dbReference type="FunFam" id="2.40.30.10:FF:000032">
    <property type="entry name" value="NADH-cytochrome b5 reductase"/>
    <property type="match status" value="1"/>
</dbReference>
<dbReference type="PANTHER" id="PTHR19370:SF200">
    <property type="entry name" value="NADH-CYTOCHROME B5 REDUCTASE"/>
    <property type="match status" value="1"/>
</dbReference>
<keyword evidence="9" id="KW-1133">Transmembrane helix</keyword>
<comment type="similarity">
    <text evidence="3">Belongs to the flavoprotein pyridine nucleotide cytochrome reductase family.</text>
</comment>
<dbReference type="FunFam" id="3.40.50.80:FF:000019">
    <property type="entry name" value="NADH-cytochrome b5 reductase"/>
    <property type="match status" value="1"/>
</dbReference>
<proteinExistence type="inferred from homology"/>
<dbReference type="PROSITE" id="PS51384">
    <property type="entry name" value="FAD_FR"/>
    <property type="match status" value="1"/>
</dbReference>
<feature type="binding site" evidence="14">
    <location>
        <position position="120"/>
    </location>
    <ligand>
        <name>FAD</name>
        <dbReference type="ChEBI" id="CHEBI:57692"/>
    </ligand>
</feature>
<gene>
    <name evidence="16" type="ORF">RGQ29_017623</name>
</gene>
<evidence type="ECO:0000256" key="6">
    <source>
        <dbReference type="ARBA" id="ARBA00022692"/>
    </source>
</evidence>
<dbReference type="EC" id="1.6.2.2" evidence="4"/>
<evidence type="ECO:0000256" key="1">
    <source>
        <dbReference type="ARBA" id="ARBA00001974"/>
    </source>
</evidence>
<evidence type="ECO:0000256" key="3">
    <source>
        <dbReference type="ARBA" id="ARBA00006105"/>
    </source>
</evidence>
<evidence type="ECO:0000259" key="15">
    <source>
        <dbReference type="PROSITE" id="PS51384"/>
    </source>
</evidence>
<feature type="binding site" evidence="14">
    <location>
        <position position="111"/>
    </location>
    <ligand>
        <name>FAD</name>
        <dbReference type="ChEBI" id="CHEBI:57692"/>
    </ligand>
</feature>
<dbReference type="InterPro" id="IPR001433">
    <property type="entry name" value="OxRdtase_FAD/NAD-bd"/>
</dbReference>
<accession>A0AAN7FGV3</accession>
<evidence type="ECO:0000256" key="11">
    <source>
        <dbReference type="ARBA" id="ARBA00023027"/>
    </source>
</evidence>
<dbReference type="Pfam" id="PF00970">
    <property type="entry name" value="FAD_binding_6"/>
    <property type="match status" value="1"/>
</dbReference>
<evidence type="ECO:0000256" key="4">
    <source>
        <dbReference type="ARBA" id="ARBA00012011"/>
    </source>
</evidence>
<dbReference type="CDD" id="cd06183">
    <property type="entry name" value="cyt_b5_reduct_like"/>
    <property type="match status" value="1"/>
</dbReference>
<keyword evidence="17" id="KW-1185">Reference proteome</keyword>
<feature type="binding site" evidence="14">
    <location>
        <position position="96"/>
    </location>
    <ligand>
        <name>FAD</name>
        <dbReference type="ChEBI" id="CHEBI:57692"/>
    </ligand>
</feature>
<evidence type="ECO:0000256" key="12">
    <source>
        <dbReference type="ARBA" id="ARBA00023128"/>
    </source>
</evidence>
<dbReference type="Proteomes" id="UP001324115">
    <property type="component" value="Unassembled WGS sequence"/>
</dbReference>
<name>A0AAN7FGV3_QUERU</name>
<dbReference type="InterPro" id="IPR017938">
    <property type="entry name" value="Riboflavin_synthase-like_b-brl"/>
</dbReference>
<dbReference type="Gene3D" id="3.40.50.80">
    <property type="entry name" value="Nucleotide-binding domain of ferredoxin-NADP reductase (FNR) module"/>
    <property type="match status" value="1"/>
</dbReference>
<dbReference type="Gene3D" id="2.40.30.10">
    <property type="entry name" value="Translation factors"/>
    <property type="match status" value="1"/>
</dbReference>
<organism evidence="16 17">
    <name type="scientific">Quercus rubra</name>
    <name type="common">Northern red oak</name>
    <name type="synonym">Quercus borealis</name>
    <dbReference type="NCBI Taxonomy" id="3512"/>
    <lineage>
        <taxon>Eukaryota</taxon>
        <taxon>Viridiplantae</taxon>
        <taxon>Streptophyta</taxon>
        <taxon>Embryophyta</taxon>
        <taxon>Tracheophyta</taxon>
        <taxon>Spermatophyta</taxon>
        <taxon>Magnoliopsida</taxon>
        <taxon>eudicotyledons</taxon>
        <taxon>Gunneridae</taxon>
        <taxon>Pentapetalae</taxon>
        <taxon>rosids</taxon>
        <taxon>fabids</taxon>
        <taxon>Fagales</taxon>
        <taxon>Fagaceae</taxon>
        <taxon>Quercus</taxon>
    </lineage>
</organism>
<evidence type="ECO:0000256" key="2">
    <source>
        <dbReference type="ARBA" id="ARBA00004294"/>
    </source>
</evidence>
<evidence type="ECO:0000256" key="13">
    <source>
        <dbReference type="ARBA" id="ARBA00023136"/>
    </source>
</evidence>
<evidence type="ECO:0000256" key="9">
    <source>
        <dbReference type="ARBA" id="ARBA00022989"/>
    </source>
</evidence>
<keyword evidence="6" id="KW-0812">Transmembrane</keyword>
<feature type="binding site" evidence="14">
    <location>
        <position position="121"/>
    </location>
    <ligand>
        <name>FAD</name>
        <dbReference type="ChEBI" id="CHEBI:57692"/>
    </ligand>
</feature>
<dbReference type="InterPro" id="IPR001834">
    <property type="entry name" value="CBR-like"/>
</dbReference>
<feature type="binding site" evidence="14">
    <location>
        <position position="94"/>
    </location>
    <ligand>
        <name>FAD</name>
        <dbReference type="ChEBI" id="CHEBI:57692"/>
    </ligand>
</feature>
<feature type="binding site" evidence="14">
    <location>
        <position position="113"/>
    </location>
    <ligand>
        <name>FAD</name>
        <dbReference type="ChEBI" id="CHEBI:57692"/>
    </ligand>
</feature>
<dbReference type="InterPro" id="IPR008333">
    <property type="entry name" value="Cbr1-like_FAD-bd_dom"/>
</dbReference>
<dbReference type="GO" id="GO:0090524">
    <property type="term" value="F:cytochrome-b5 reductase activity, acting on NADH"/>
    <property type="evidence" value="ECO:0007669"/>
    <property type="project" value="UniProtKB-EC"/>
</dbReference>
<evidence type="ECO:0000256" key="14">
    <source>
        <dbReference type="PIRSR" id="PIRSR601834-1"/>
    </source>
</evidence>
<evidence type="ECO:0000256" key="8">
    <source>
        <dbReference type="ARBA" id="ARBA00022827"/>
    </source>
</evidence>
<dbReference type="GO" id="GO:0005741">
    <property type="term" value="C:mitochondrial outer membrane"/>
    <property type="evidence" value="ECO:0007669"/>
    <property type="project" value="UniProtKB-SubCell"/>
</dbReference>
<reference evidence="16 17" key="1">
    <citation type="journal article" date="2023" name="G3 (Bethesda)">
        <title>A haplotype-resolved chromosome-scale genome for Quercus rubra L. provides insights into the genetics of adaptive traits for red oak species.</title>
        <authorList>
            <person name="Kapoor B."/>
            <person name="Jenkins J."/>
            <person name="Schmutz J."/>
            <person name="Zhebentyayeva T."/>
            <person name="Kuelheim C."/>
            <person name="Coggeshall M."/>
            <person name="Heim C."/>
            <person name="Lasky J.R."/>
            <person name="Leites L."/>
            <person name="Islam-Faridi N."/>
            <person name="Romero-Severson J."/>
            <person name="DeLeo V.L."/>
            <person name="Lucas S.M."/>
            <person name="Lazic D."/>
            <person name="Gailing O."/>
            <person name="Carlson J."/>
            <person name="Staton M."/>
        </authorList>
    </citation>
    <scope>NUCLEOTIDE SEQUENCE [LARGE SCALE GENOMIC DNA]</scope>
    <source>
        <strain evidence="16">Pseudo-F2</strain>
    </source>
</reference>
<evidence type="ECO:0000313" key="17">
    <source>
        <dbReference type="Proteomes" id="UP001324115"/>
    </source>
</evidence>
<keyword evidence="10" id="KW-0560">Oxidoreductase</keyword>
<dbReference type="InterPro" id="IPR017927">
    <property type="entry name" value="FAD-bd_FR_type"/>
</dbReference>
<evidence type="ECO:0000313" key="16">
    <source>
        <dbReference type="EMBL" id="KAK4593578.1"/>
    </source>
</evidence>
<evidence type="ECO:0000256" key="10">
    <source>
        <dbReference type="ARBA" id="ARBA00023002"/>
    </source>
</evidence>
<dbReference type="AlphaFoldDB" id="A0AAN7FGV3"/>
<evidence type="ECO:0000256" key="5">
    <source>
        <dbReference type="ARBA" id="ARBA00022630"/>
    </source>
</evidence>
<dbReference type="EMBL" id="JAXUIC010000004">
    <property type="protein sequence ID" value="KAK4593578.1"/>
    <property type="molecule type" value="Genomic_DNA"/>
</dbReference>
<keyword evidence="13" id="KW-0472">Membrane</keyword>
<evidence type="ECO:0000256" key="7">
    <source>
        <dbReference type="ARBA" id="ARBA00022787"/>
    </source>
</evidence>
<keyword evidence="11" id="KW-0520">NAD</keyword>
<keyword evidence="7" id="KW-1000">Mitochondrion outer membrane</keyword>
<dbReference type="InterPro" id="IPR039261">
    <property type="entry name" value="FNR_nucleotide-bd"/>
</dbReference>
<feature type="binding site" evidence="14">
    <location>
        <position position="162"/>
    </location>
    <ligand>
        <name>FAD</name>
        <dbReference type="ChEBI" id="CHEBI:57692"/>
    </ligand>
</feature>